<organism evidence="4 5">
    <name type="scientific">Paenibacillus albus</name>
    <dbReference type="NCBI Taxonomy" id="2495582"/>
    <lineage>
        <taxon>Bacteria</taxon>
        <taxon>Bacillati</taxon>
        <taxon>Bacillota</taxon>
        <taxon>Bacilli</taxon>
        <taxon>Bacillales</taxon>
        <taxon>Paenibacillaceae</taxon>
        <taxon>Paenibacillus</taxon>
    </lineage>
</organism>
<evidence type="ECO:0000256" key="1">
    <source>
        <dbReference type="SAM" id="MobiDB-lite"/>
    </source>
</evidence>
<proteinExistence type="predicted"/>
<protein>
    <submittedName>
        <fullName evidence="4">Uncharacterized protein</fullName>
    </submittedName>
</protein>
<dbReference type="InterPro" id="IPR025164">
    <property type="entry name" value="Toastrack_DUF4097"/>
</dbReference>
<dbReference type="EMBL" id="CP034437">
    <property type="protein sequence ID" value="AZN40559.1"/>
    <property type="molecule type" value="Genomic_DNA"/>
</dbReference>
<feature type="domain" description="DUF4097" evidence="2">
    <location>
        <begin position="154"/>
        <end position="325"/>
    </location>
</feature>
<name>A0A3Q8X4V6_9BACL</name>
<feature type="compositionally biased region" description="Low complexity" evidence="1">
    <location>
        <begin position="31"/>
        <end position="43"/>
    </location>
</feature>
<sequence>MHEERAMIIRMIEEGKITAEQGLALLDALEQSQTQPQSQAAPTLEHNQEEIQDADQEIEQSDHGQAANWTSTFDASRIERMEFSAHEGSIKYETWDEAYTEVKATYKEHNGWSTRALNEWLNKSIIVSHGEEQYIWSIAPWDNQRDRELENELVVTIRVPHEQSFEQFKASTHNGTIKIDKLLSESAEITTHNGTIKLNDVKLEELKSKSTNGAIKLESGVMETAELTTTNGKILVSGTYEGLTCHTINGKIKLFDLIAEEVELHTQNGNIDADAVFEQMECKSQNGAISVQVRRSGETLERAATSNGSMLSELSVETHNGAVNIVYEEGVVGVCGEFVFSRGRARCVLNGETFADMHGDNDTQTIAFRQGDEEYHRVNVTTHNGAIQVETIPVKNLLPS</sequence>
<dbReference type="PANTHER" id="PTHR34094:SF1">
    <property type="entry name" value="PROTEIN FAM185A"/>
    <property type="match status" value="1"/>
</dbReference>
<dbReference type="InterPro" id="IPR053959">
    <property type="entry name" value="YvlB/LiaX_N"/>
</dbReference>
<dbReference type="KEGG" id="palb:EJC50_13495"/>
<accession>A0A3Q8X4V6</accession>
<dbReference type="AlphaFoldDB" id="A0A3Q8X4V6"/>
<gene>
    <name evidence="4" type="ORF">EJC50_13495</name>
</gene>
<evidence type="ECO:0000313" key="4">
    <source>
        <dbReference type="EMBL" id="AZN40559.1"/>
    </source>
</evidence>
<evidence type="ECO:0000259" key="3">
    <source>
        <dbReference type="Pfam" id="PF22746"/>
    </source>
</evidence>
<feature type="compositionally biased region" description="Acidic residues" evidence="1">
    <location>
        <begin position="50"/>
        <end position="59"/>
    </location>
</feature>
<evidence type="ECO:0000313" key="5">
    <source>
        <dbReference type="Proteomes" id="UP000272528"/>
    </source>
</evidence>
<keyword evidence="5" id="KW-1185">Reference proteome</keyword>
<dbReference type="RefSeq" id="WP_126015783.1">
    <property type="nucleotide sequence ID" value="NZ_CP034437.1"/>
</dbReference>
<dbReference type="Pfam" id="PF13349">
    <property type="entry name" value="DUF4097"/>
    <property type="match status" value="1"/>
</dbReference>
<feature type="region of interest" description="Disordered" evidence="1">
    <location>
        <begin position="31"/>
        <end position="67"/>
    </location>
</feature>
<dbReference type="PANTHER" id="PTHR34094">
    <property type="match status" value="1"/>
</dbReference>
<evidence type="ECO:0000259" key="2">
    <source>
        <dbReference type="Pfam" id="PF13349"/>
    </source>
</evidence>
<feature type="domain" description="YvlB/LiaX N-terminal" evidence="3">
    <location>
        <begin position="3"/>
        <end position="31"/>
    </location>
</feature>
<reference evidence="5" key="1">
    <citation type="submission" date="2018-12" db="EMBL/GenBank/DDBJ databases">
        <title>Genome sequence of Peanibacillus sp.</title>
        <authorList>
            <person name="Subramani G."/>
            <person name="Srinivasan S."/>
            <person name="Kim M.K."/>
        </authorList>
    </citation>
    <scope>NUCLEOTIDE SEQUENCE [LARGE SCALE GENOMIC DNA]</scope>
    <source>
        <strain evidence="5">18JY67-1</strain>
    </source>
</reference>
<dbReference type="Proteomes" id="UP000272528">
    <property type="component" value="Chromosome"/>
</dbReference>
<dbReference type="Pfam" id="PF22746">
    <property type="entry name" value="SHOCT-like_DUF2089-C"/>
    <property type="match status" value="1"/>
</dbReference>
<dbReference type="OrthoDB" id="2240743at2"/>